<reference evidence="3 4" key="1">
    <citation type="journal article" date="2020" name="Antonie Van Leeuwenhoek">
        <title>Rhodopirellula heiligendammensis sp. nov., Rhodopirellula pilleata sp. nov., and Rhodopirellula solitaria sp. nov. isolated from natural or artificial marine surfaces in Northern Germany and California, USA, and emended description of the genus Rhodopirellula.</title>
        <authorList>
            <person name="Kallscheuer N."/>
            <person name="Wiegand S."/>
            <person name="Jogler M."/>
            <person name="Boedeker C."/>
            <person name="Peeters S.H."/>
            <person name="Rast P."/>
            <person name="Heuer A."/>
            <person name="Jetten M.S.M."/>
            <person name="Rohde M."/>
            <person name="Jogler C."/>
        </authorList>
    </citation>
    <scope>NUCLEOTIDE SEQUENCE [LARGE SCALE GENOMIC DNA]</scope>
    <source>
        <strain evidence="3 4">Poly21</strain>
    </source>
</reference>
<dbReference type="PANTHER" id="PTHR33055">
    <property type="entry name" value="TRANSPOSASE FOR INSERTION SEQUENCE ELEMENT IS1111A"/>
    <property type="match status" value="1"/>
</dbReference>
<dbReference type="AlphaFoldDB" id="A0A5C6B1I3"/>
<proteinExistence type="predicted"/>
<dbReference type="Pfam" id="PF02371">
    <property type="entry name" value="Transposase_20"/>
    <property type="match status" value="1"/>
</dbReference>
<dbReference type="InterPro" id="IPR003346">
    <property type="entry name" value="Transposase_20"/>
</dbReference>
<organism evidence="3 4">
    <name type="scientific">Allorhodopirellula heiligendammensis</name>
    <dbReference type="NCBI Taxonomy" id="2714739"/>
    <lineage>
        <taxon>Bacteria</taxon>
        <taxon>Pseudomonadati</taxon>
        <taxon>Planctomycetota</taxon>
        <taxon>Planctomycetia</taxon>
        <taxon>Pirellulales</taxon>
        <taxon>Pirellulaceae</taxon>
        <taxon>Allorhodopirellula</taxon>
    </lineage>
</organism>
<evidence type="ECO:0000259" key="2">
    <source>
        <dbReference type="Pfam" id="PF02371"/>
    </source>
</evidence>
<dbReference type="OrthoDB" id="263899at2"/>
<comment type="caution">
    <text evidence="3">The sequence shown here is derived from an EMBL/GenBank/DDBJ whole genome shotgun (WGS) entry which is preliminary data.</text>
</comment>
<dbReference type="Proteomes" id="UP000319908">
    <property type="component" value="Unassembled WGS sequence"/>
</dbReference>
<dbReference type="EMBL" id="SJPU01000032">
    <property type="protein sequence ID" value="TWU05329.1"/>
    <property type="molecule type" value="Genomic_DNA"/>
</dbReference>
<keyword evidence="4" id="KW-1185">Reference proteome</keyword>
<dbReference type="InterPro" id="IPR002525">
    <property type="entry name" value="Transp_IS110-like_N"/>
</dbReference>
<evidence type="ECO:0000313" key="4">
    <source>
        <dbReference type="Proteomes" id="UP000319908"/>
    </source>
</evidence>
<feature type="domain" description="Transposase IS110-like N-terminal" evidence="1">
    <location>
        <begin position="9"/>
        <end position="152"/>
    </location>
</feature>
<dbReference type="Pfam" id="PF01548">
    <property type="entry name" value="DEDD_Tnp_IS110"/>
    <property type="match status" value="1"/>
</dbReference>
<gene>
    <name evidence="3" type="ORF">Poly21_57640</name>
</gene>
<protein>
    <submittedName>
        <fullName evidence="3">Transposase IS116/IS110/IS902 family protein</fullName>
    </submittedName>
</protein>
<evidence type="ECO:0000259" key="1">
    <source>
        <dbReference type="Pfam" id="PF01548"/>
    </source>
</evidence>
<sequence length="320" mass="35333">MKTNYSRVIGVDVASEELDIDDSEQKIAQAVPNTVAAVAKKLVARIKSPSNTLVVCEATGGYEHVLVDAMHEAGIPVCIANPRQVRDFAKGHGYLEKSDVIDARMIRRFGEDVEIHLTQQRCPEEKRHQALVRRRCQVIGLLNAERNRLAQTHDCYACELIELTILHLQTQLKSIDEQLEALLTERAKTDPKVNILLSVPGVGSITASTILAELPELGTLSRAQIAKLVGVAPIINQSGKSDKKRRARGGRSQVRCVLYMAAMSAAQHNPVIKRFYSGLRSRGKLAKVAQTASMRKLVTILNDMVRNGESWRKADVSLSK</sequence>
<evidence type="ECO:0000313" key="3">
    <source>
        <dbReference type="EMBL" id="TWU05329.1"/>
    </source>
</evidence>
<feature type="domain" description="Transposase IS116/IS110/IS902 C-terminal" evidence="2">
    <location>
        <begin position="194"/>
        <end position="276"/>
    </location>
</feature>
<name>A0A5C6B1I3_9BACT</name>
<dbReference type="InterPro" id="IPR047650">
    <property type="entry name" value="Transpos_IS110"/>
</dbReference>
<dbReference type="RefSeq" id="WP_146410137.1">
    <property type="nucleotide sequence ID" value="NZ_SJPU01000032.1"/>
</dbReference>
<dbReference type="NCBIfam" id="NF033542">
    <property type="entry name" value="transpos_IS110"/>
    <property type="match status" value="1"/>
</dbReference>
<dbReference type="GO" id="GO:0006313">
    <property type="term" value="P:DNA transposition"/>
    <property type="evidence" value="ECO:0007669"/>
    <property type="project" value="InterPro"/>
</dbReference>
<dbReference type="GO" id="GO:0004803">
    <property type="term" value="F:transposase activity"/>
    <property type="evidence" value="ECO:0007669"/>
    <property type="project" value="InterPro"/>
</dbReference>
<dbReference type="GO" id="GO:0003677">
    <property type="term" value="F:DNA binding"/>
    <property type="evidence" value="ECO:0007669"/>
    <property type="project" value="InterPro"/>
</dbReference>
<accession>A0A5C6B1I3</accession>
<dbReference type="PANTHER" id="PTHR33055:SF13">
    <property type="entry name" value="TRANSPOSASE"/>
    <property type="match status" value="1"/>
</dbReference>